<evidence type="ECO:0000313" key="1">
    <source>
        <dbReference type="EMBL" id="CRL20466.1"/>
    </source>
</evidence>
<proteinExistence type="predicted"/>
<sequence>MHNLKDVPYEVRNPRKQGPWCHELLALMVNARDSHRHACCVSSYFLPSSWFPHLNITSNGNTTLRISTTGLERGTACRVLK</sequence>
<name>A0A0G4P2B4_PENC3</name>
<accession>A0A0G4P2B4</accession>
<organism evidence="1 2">
    <name type="scientific">Penicillium camemberti (strain FM 013)</name>
    <dbReference type="NCBI Taxonomy" id="1429867"/>
    <lineage>
        <taxon>Eukaryota</taxon>
        <taxon>Fungi</taxon>
        <taxon>Dikarya</taxon>
        <taxon>Ascomycota</taxon>
        <taxon>Pezizomycotina</taxon>
        <taxon>Eurotiomycetes</taxon>
        <taxon>Eurotiomycetidae</taxon>
        <taxon>Eurotiales</taxon>
        <taxon>Aspergillaceae</taxon>
        <taxon>Penicillium</taxon>
    </lineage>
</organism>
<dbReference type="Proteomes" id="UP000053732">
    <property type="component" value="Unassembled WGS sequence"/>
</dbReference>
<evidence type="ECO:0000313" key="2">
    <source>
        <dbReference type="Proteomes" id="UP000053732"/>
    </source>
</evidence>
<keyword evidence="2" id="KW-1185">Reference proteome</keyword>
<protein>
    <submittedName>
        <fullName evidence="1">Str. FM013</fullName>
    </submittedName>
</protein>
<gene>
    <name evidence="1" type="ORF">PCAMFM013_S004g000407</name>
</gene>
<reference evidence="1 2" key="1">
    <citation type="journal article" date="2014" name="Nat. Commun.">
        <title>Multiple recent horizontal transfers of a large genomic region in cheese making fungi.</title>
        <authorList>
            <person name="Cheeseman K."/>
            <person name="Ropars J."/>
            <person name="Renault P."/>
            <person name="Dupont J."/>
            <person name="Gouzy J."/>
            <person name="Branca A."/>
            <person name="Abraham A.L."/>
            <person name="Ceppi M."/>
            <person name="Conseiller E."/>
            <person name="Debuchy R."/>
            <person name="Malagnac F."/>
            <person name="Goarin A."/>
            <person name="Silar P."/>
            <person name="Lacoste S."/>
            <person name="Sallet E."/>
            <person name="Bensimon A."/>
            <person name="Giraud T."/>
            <person name="Brygoo Y."/>
        </authorList>
    </citation>
    <scope>NUCLEOTIDE SEQUENCE [LARGE SCALE GENOMIC DNA]</scope>
    <source>
        <strain evidence="2">FM 013</strain>
    </source>
</reference>
<dbReference type="AlphaFoldDB" id="A0A0G4P2B4"/>
<dbReference type="EMBL" id="HG793137">
    <property type="protein sequence ID" value="CRL20466.1"/>
    <property type="molecule type" value="Genomic_DNA"/>
</dbReference>